<evidence type="ECO:0000313" key="2">
    <source>
        <dbReference type="Proteomes" id="UP000176192"/>
    </source>
</evidence>
<gene>
    <name evidence="1" type="ORF">A3G06_02585</name>
</gene>
<dbReference type="AlphaFoldDB" id="A0A1F6Y861"/>
<accession>A0A1F6Y861</accession>
<sequence length="137" mass="15322">MKKESNLPLVNNAEYIAQLKEQLARCNVVLSDLKKMSELSAEIKGKKPTTRALCINIQAGEIYVGRDHMSMFYEHDIPDTAYLAGEYRFDIAIGKTVVPVLIDARPGHNDQITDEEVKRIVAGKIEEFLILSKNGSS</sequence>
<comment type="caution">
    <text evidence="1">The sequence shown here is derived from an EMBL/GenBank/DDBJ whole genome shotgun (WGS) entry which is preliminary data.</text>
</comment>
<protein>
    <submittedName>
        <fullName evidence="1">Uncharacterized protein</fullName>
    </submittedName>
</protein>
<dbReference type="EMBL" id="MFVV01000040">
    <property type="protein sequence ID" value="OGJ02557.1"/>
    <property type="molecule type" value="Genomic_DNA"/>
</dbReference>
<proteinExistence type="predicted"/>
<evidence type="ECO:0000313" key="1">
    <source>
        <dbReference type="EMBL" id="OGJ02557.1"/>
    </source>
</evidence>
<name>A0A1F6Y861_9BACT</name>
<dbReference type="STRING" id="1801797.A3G06_02585"/>
<dbReference type="Proteomes" id="UP000176192">
    <property type="component" value="Unassembled WGS sequence"/>
</dbReference>
<reference evidence="1 2" key="1">
    <citation type="journal article" date="2016" name="Nat. Commun.">
        <title>Thousands of microbial genomes shed light on interconnected biogeochemical processes in an aquifer system.</title>
        <authorList>
            <person name="Anantharaman K."/>
            <person name="Brown C.T."/>
            <person name="Hug L.A."/>
            <person name="Sharon I."/>
            <person name="Castelle C.J."/>
            <person name="Probst A.J."/>
            <person name="Thomas B.C."/>
            <person name="Singh A."/>
            <person name="Wilkins M.J."/>
            <person name="Karaoz U."/>
            <person name="Brodie E.L."/>
            <person name="Williams K.H."/>
            <person name="Hubbard S.S."/>
            <person name="Banfield J.F."/>
        </authorList>
    </citation>
    <scope>NUCLEOTIDE SEQUENCE [LARGE SCALE GENOMIC DNA]</scope>
</reference>
<organism evidence="1 2">
    <name type="scientific">Candidatus Nomurabacteria bacterium RIFCSPLOWO2_12_FULL_46_14</name>
    <dbReference type="NCBI Taxonomy" id="1801797"/>
    <lineage>
        <taxon>Bacteria</taxon>
        <taxon>Candidatus Nomuraibacteriota</taxon>
    </lineage>
</organism>